<evidence type="ECO:0000256" key="10">
    <source>
        <dbReference type="SAM" id="Phobius"/>
    </source>
</evidence>
<dbReference type="Pfam" id="PF07730">
    <property type="entry name" value="HisKA_3"/>
    <property type="match status" value="1"/>
</dbReference>
<dbReference type="AlphaFoldDB" id="A0AAP5H4T6"/>
<keyword evidence="9" id="KW-0175">Coiled coil</keyword>
<dbReference type="RefSeq" id="WP_310144570.1">
    <property type="nucleotide sequence ID" value="NZ_JAVDTR010000016.1"/>
</dbReference>
<evidence type="ECO:0000256" key="4">
    <source>
        <dbReference type="ARBA" id="ARBA00022679"/>
    </source>
</evidence>
<proteinExistence type="predicted"/>
<dbReference type="GO" id="GO:0016020">
    <property type="term" value="C:membrane"/>
    <property type="evidence" value="ECO:0007669"/>
    <property type="project" value="InterPro"/>
</dbReference>
<evidence type="ECO:0000313" key="13">
    <source>
        <dbReference type="Proteomes" id="UP001254832"/>
    </source>
</evidence>
<feature type="coiled-coil region" evidence="9">
    <location>
        <begin position="54"/>
        <end position="81"/>
    </location>
</feature>
<feature type="transmembrane region" description="Helical" evidence="10">
    <location>
        <begin position="40"/>
        <end position="58"/>
    </location>
</feature>
<evidence type="ECO:0000259" key="11">
    <source>
        <dbReference type="Pfam" id="PF07730"/>
    </source>
</evidence>
<keyword evidence="10" id="KW-1133">Transmembrane helix</keyword>
<dbReference type="Gene3D" id="3.30.565.10">
    <property type="entry name" value="Histidine kinase-like ATPase, C-terminal domain"/>
    <property type="match status" value="1"/>
</dbReference>
<dbReference type="InterPro" id="IPR011712">
    <property type="entry name" value="Sig_transdc_His_kin_sub3_dim/P"/>
</dbReference>
<keyword evidence="6 12" id="KW-0418">Kinase</keyword>
<comment type="catalytic activity">
    <reaction evidence="1">
        <text>ATP + protein L-histidine = ADP + protein N-phospho-L-histidine.</text>
        <dbReference type="EC" id="2.7.13.3"/>
    </reaction>
</comment>
<dbReference type="InterPro" id="IPR036890">
    <property type="entry name" value="HATPase_C_sf"/>
</dbReference>
<protein>
    <recommendedName>
        <fullName evidence="2">histidine kinase</fullName>
        <ecNumber evidence="2">2.7.13.3</ecNumber>
    </recommendedName>
</protein>
<evidence type="ECO:0000256" key="9">
    <source>
        <dbReference type="SAM" id="Coils"/>
    </source>
</evidence>
<dbReference type="PANTHER" id="PTHR24421">
    <property type="entry name" value="NITRATE/NITRITE SENSOR PROTEIN NARX-RELATED"/>
    <property type="match status" value="1"/>
</dbReference>
<keyword evidence="10" id="KW-0472">Membrane</keyword>
<organism evidence="12 13">
    <name type="scientific">Paenibacillus amylolyticus</name>
    <dbReference type="NCBI Taxonomy" id="1451"/>
    <lineage>
        <taxon>Bacteria</taxon>
        <taxon>Bacillati</taxon>
        <taxon>Bacillota</taxon>
        <taxon>Bacilli</taxon>
        <taxon>Bacillales</taxon>
        <taxon>Paenibacillaceae</taxon>
        <taxon>Paenibacillus</taxon>
    </lineage>
</organism>
<evidence type="ECO:0000256" key="6">
    <source>
        <dbReference type="ARBA" id="ARBA00022777"/>
    </source>
</evidence>
<evidence type="ECO:0000313" key="12">
    <source>
        <dbReference type="EMBL" id="MDR6726353.1"/>
    </source>
</evidence>
<keyword evidence="5" id="KW-0547">Nucleotide-binding</keyword>
<dbReference type="SUPFAM" id="SSF55874">
    <property type="entry name" value="ATPase domain of HSP90 chaperone/DNA topoisomerase II/histidine kinase"/>
    <property type="match status" value="1"/>
</dbReference>
<dbReference type="InterPro" id="IPR050482">
    <property type="entry name" value="Sensor_HK_TwoCompSys"/>
</dbReference>
<keyword evidence="8" id="KW-0902">Two-component regulatory system</keyword>
<keyword evidence="10" id="KW-0812">Transmembrane</keyword>
<keyword evidence="7" id="KW-0067">ATP-binding</keyword>
<evidence type="ECO:0000256" key="5">
    <source>
        <dbReference type="ARBA" id="ARBA00022741"/>
    </source>
</evidence>
<reference evidence="12" key="1">
    <citation type="submission" date="2023-07" db="EMBL/GenBank/DDBJ databases">
        <title>Sorghum-associated microbial communities from plants grown in Nebraska, USA.</title>
        <authorList>
            <person name="Schachtman D."/>
        </authorList>
    </citation>
    <scope>NUCLEOTIDE SEQUENCE</scope>
    <source>
        <strain evidence="12">BE80</strain>
    </source>
</reference>
<accession>A0AAP5H4T6</accession>
<comment type="caution">
    <text evidence="12">The sequence shown here is derived from an EMBL/GenBank/DDBJ whole genome shotgun (WGS) entry which is preliminary data.</text>
</comment>
<feature type="domain" description="Signal transduction histidine kinase subgroup 3 dimerisation and phosphoacceptor" evidence="11">
    <location>
        <begin position="81"/>
        <end position="141"/>
    </location>
</feature>
<dbReference type="GO" id="GO:0000155">
    <property type="term" value="F:phosphorelay sensor kinase activity"/>
    <property type="evidence" value="ECO:0007669"/>
    <property type="project" value="InterPro"/>
</dbReference>
<evidence type="ECO:0000256" key="1">
    <source>
        <dbReference type="ARBA" id="ARBA00000085"/>
    </source>
</evidence>
<evidence type="ECO:0000256" key="7">
    <source>
        <dbReference type="ARBA" id="ARBA00022840"/>
    </source>
</evidence>
<feature type="transmembrane region" description="Helical" evidence="10">
    <location>
        <begin position="7"/>
        <end position="24"/>
    </location>
</feature>
<evidence type="ECO:0000256" key="3">
    <source>
        <dbReference type="ARBA" id="ARBA00022553"/>
    </source>
</evidence>
<keyword evidence="4 12" id="KW-0808">Transferase</keyword>
<dbReference type="Gene3D" id="1.20.5.1930">
    <property type="match status" value="1"/>
</dbReference>
<dbReference type="GO" id="GO:0046983">
    <property type="term" value="F:protein dimerization activity"/>
    <property type="evidence" value="ECO:0007669"/>
    <property type="project" value="InterPro"/>
</dbReference>
<name>A0AAP5H4T6_PAEAM</name>
<dbReference type="PANTHER" id="PTHR24421:SF10">
    <property type="entry name" value="NITRATE_NITRITE SENSOR PROTEIN NARQ"/>
    <property type="match status" value="1"/>
</dbReference>
<evidence type="ECO:0000256" key="8">
    <source>
        <dbReference type="ARBA" id="ARBA00023012"/>
    </source>
</evidence>
<dbReference type="GO" id="GO:0005524">
    <property type="term" value="F:ATP binding"/>
    <property type="evidence" value="ECO:0007669"/>
    <property type="project" value="UniProtKB-KW"/>
</dbReference>
<sequence>MSYKQIKWMILLIPTLTVGVWEYVRHQFLLPYISMDLGNWLTPVMVYVVSITLVTKLFRNMERIQKELEKERAAKAVLESREKLAKELHDGIAQSLFLLSVQVERLESKRKQEKHLEEVYAIRKTVHEVNRYVRQSIANLRYDSQSQSASPTLDSVSLRNQIGRMIRDTPIPINLEWDIKDEDFTAKEKIELLACMREAVVNIQKHAKASEGWIMGENKNGYRLITIKDNGRGFAGDPFAMKDRYGLHIMKERLKTMNWNLKLYREQEYTVVQFSQDGEHV</sequence>
<evidence type="ECO:0000256" key="2">
    <source>
        <dbReference type="ARBA" id="ARBA00012438"/>
    </source>
</evidence>
<dbReference type="EC" id="2.7.13.3" evidence="2"/>
<dbReference type="Proteomes" id="UP001254832">
    <property type="component" value="Unassembled WGS sequence"/>
</dbReference>
<keyword evidence="3" id="KW-0597">Phosphoprotein</keyword>
<gene>
    <name evidence="12" type="ORF">J2W91_004864</name>
</gene>
<dbReference type="EMBL" id="JAVDTR010000016">
    <property type="protein sequence ID" value="MDR6726353.1"/>
    <property type="molecule type" value="Genomic_DNA"/>
</dbReference>